<organism evidence="1 2">
    <name type="scientific">Leptospira ilyithenensis</name>
    <dbReference type="NCBI Taxonomy" id="2484901"/>
    <lineage>
        <taxon>Bacteria</taxon>
        <taxon>Pseudomonadati</taxon>
        <taxon>Spirochaetota</taxon>
        <taxon>Spirochaetia</taxon>
        <taxon>Leptospirales</taxon>
        <taxon>Leptospiraceae</taxon>
        <taxon>Leptospira</taxon>
    </lineage>
</organism>
<proteinExistence type="predicted"/>
<sequence>MASQQNTSVSGLCNNFTNGTSFSFDGVNLTTSSQNLVGTSNGNFYAGVLAKGLKANEKIVFNNIAETATPSINVYSGSVCEISDSSASAAGTFLSSAEDSLTGVRTYTVVTAGDYFFVVTGTTANVKAITVVLE</sequence>
<gene>
    <name evidence="1" type="ORF">EHS11_09255</name>
</gene>
<dbReference type="OrthoDB" id="339557at2"/>
<dbReference type="Proteomes" id="UP000298264">
    <property type="component" value="Unassembled WGS sequence"/>
</dbReference>
<keyword evidence="2" id="KW-1185">Reference proteome</keyword>
<evidence type="ECO:0000313" key="1">
    <source>
        <dbReference type="EMBL" id="TGN10467.1"/>
    </source>
</evidence>
<evidence type="ECO:0000313" key="2">
    <source>
        <dbReference type="Proteomes" id="UP000298264"/>
    </source>
</evidence>
<dbReference type="EMBL" id="RQHV01000043">
    <property type="protein sequence ID" value="TGN10467.1"/>
    <property type="molecule type" value="Genomic_DNA"/>
</dbReference>
<name>A0A4R9LQG2_9LEPT</name>
<reference evidence="1" key="1">
    <citation type="journal article" date="2019" name="PLoS Negl. Trop. Dis.">
        <title>Revisiting the worldwide diversity of Leptospira species in the environment.</title>
        <authorList>
            <person name="Vincent A.T."/>
            <person name="Schiettekatte O."/>
            <person name="Bourhy P."/>
            <person name="Veyrier F.J."/>
            <person name="Picardeau M."/>
        </authorList>
    </citation>
    <scope>NUCLEOTIDE SEQUENCE [LARGE SCALE GENOMIC DNA]</scope>
    <source>
        <strain evidence="1">201400974</strain>
    </source>
</reference>
<protein>
    <submittedName>
        <fullName evidence="1">Uncharacterized protein</fullName>
    </submittedName>
</protein>
<accession>A0A4R9LQG2</accession>
<dbReference type="AlphaFoldDB" id="A0A4R9LQG2"/>
<comment type="caution">
    <text evidence="1">The sequence shown here is derived from an EMBL/GenBank/DDBJ whole genome shotgun (WGS) entry which is preliminary data.</text>
</comment>